<evidence type="ECO:0000313" key="2">
    <source>
        <dbReference type="EMBL" id="SFU73029.1"/>
    </source>
</evidence>
<organism evidence="2 3">
    <name type="scientific">Pustulibacterium marinum</name>
    <dbReference type="NCBI Taxonomy" id="1224947"/>
    <lineage>
        <taxon>Bacteria</taxon>
        <taxon>Pseudomonadati</taxon>
        <taxon>Bacteroidota</taxon>
        <taxon>Flavobacteriia</taxon>
        <taxon>Flavobacteriales</taxon>
        <taxon>Flavobacteriaceae</taxon>
        <taxon>Pustulibacterium</taxon>
    </lineage>
</organism>
<dbReference type="OrthoDB" id="9795306at2"/>
<dbReference type="Pfam" id="PF06983">
    <property type="entry name" value="3-dmu-9_3-mt"/>
    <property type="match status" value="1"/>
</dbReference>
<gene>
    <name evidence="2" type="ORF">SAMN05216480_1174</name>
</gene>
<dbReference type="CDD" id="cd06588">
    <property type="entry name" value="PhnB_like"/>
    <property type="match status" value="1"/>
</dbReference>
<accession>A0A1I7IJD7</accession>
<dbReference type="AlphaFoldDB" id="A0A1I7IJD7"/>
<dbReference type="SUPFAM" id="SSF54593">
    <property type="entry name" value="Glyoxalase/Bleomycin resistance protein/Dihydroxybiphenyl dioxygenase"/>
    <property type="match status" value="1"/>
</dbReference>
<protein>
    <submittedName>
        <fullName evidence="2">PhnB protein</fullName>
    </submittedName>
</protein>
<dbReference type="InterPro" id="IPR028973">
    <property type="entry name" value="PhnB-like"/>
</dbReference>
<dbReference type="STRING" id="1224947.SAMN05216480_1174"/>
<sequence length="135" mass="15624">MKQVQPYLTFRGECQEALSYYRDCFNAKIVNQQTYENASIDIPEDYRNKLQHAELKGKGIHIMAYDAAPDTPLNSGNQVQMSVALESEEELTSLFDKFTSEGQTITKPEKTSWNALYARCKDKYGVYWMLNYQLN</sequence>
<name>A0A1I7IJD7_9FLAO</name>
<keyword evidence="3" id="KW-1185">Reference proteome</keyword>
<evidence type="ECO:0000259" key="1">
    <source>
        <dbReference type="Pfam" id="PF06983"/>
    </source>
</evidence>
<reference evidence="2 3" key="1">
    <citation type="submission" date="2016-10" db="EMBL/GenBank/DDBJ databases">
        <authorList>
            <person name="de Groot N.N."/>
        </authorList>
    </citation>
    <scope>NUCLEOTIDE SEQUENCE [LARGE SCALE GENOMIC DNA]</scope>
    <source>
        <strain evidence="2 3">CGMCC 1.12333</strain>
    </source>
</reference>
<dbReference type="EMBL" id="FPBK01000017">
    <property type="protein sequence ID" value="SFU73029.1"/>
    <property type="molecule type" value="Genomic_DNA"/>
</dbReference>
<evidence type="ECO:0000313" key="3">
    <source>
        <dbReference type="Proteomes" id="UP000199138"/>
    </source>
</evidence>
<dbReference type="RefSeq" id="WP_093026265.1">
    <property type="nucleotide sequence ID" value="NZ_FPBK01000017.1"/>
</dbReference>
<dbReference type="Gene3D" id="3.10.180.10">
    <property type="entry name" value="2,3-Dihydroxybiphenyl 1,2-Dioxygenase, domain 1"/>
    <property type="match status" value="1"/>
</dbReference>
<proteinExistence type="predicted"/>
<dbReference type="Proteomes" id="UP000199138">
    <property type="component" value="Unassembled WGS sequence"/>
</dbReference>
<dbReference type="InterPro" id="IPR029068">
    <property type="entry name" value="Glyas_Bleomycin-R_OHBP_Dase"/>
</dbReference>
<dbReference type="PANTHER" id="PTHR33990">
    <property type="entry name" value="PROTEIN YJDN-RELATED"/>
    <property type="match status" value="1"/>
</dbReference>
<feature type="domain" description="PhnB-like" evidence="1">
    <location>
        <begin position="3"/>
        <end position="129"/>
    </location>
</feature>
<dbReference type="PANTHER" id="PTHR33990:SF1">
    <property type="entry name" value="PROTEIN YJDN"/>
    <property type="match status" value="1"/>
</dbReference>